<feature type="compositionally biased region" description="Low complexity" evidence="1">
    <location>
        <begin position="13"/>
        <end position="30"/>
    </location>
</feature>
<protein>
    <submittedName>
        <fullName evidence="2 3">Uncharacterized protein</fullName>
    </submittedName>
</protein>
<feature type="region of interest" description="Disordered" evidence="1">
    <location>
        <begin position="1"/>
        <end position="47"/>
    </location>
</feature>
<feature type="compositionally biased region" description="Polar residues" evidence="1">
    <location>
        <begin position="31"/>
        <end position="47"/>
    </location>
</feature>
<dbReference type="AlphaFoldDB" id="A0A1B0CD29"/>
<dbReference type="VEuPathDB" id="VectorBase:LLONM1_007045"/>
<evidence type="ECO:0000313" key="4">
    <source>
        <dbReference type="Proteomes" id="UP000092461"/>
    </source>
</evidence>
<feature type="compositionally biased region" description="Basic and acidic residues" evidence="1">
    <location>
        <begin position="1"/>
        <end position="10"/>
    </location>
</feature>
<keyword evidence="4" id="KW-1185">Reference proteome</keyword>
<reference evidence="2" key="2">
    <citation type="journal article" date="2020" name="BMC">
        <title>Leishmania infection induces a limited differential gene expression in the sand fly midgut.</title>
        <authorList>
            <person name="Coutinho-Abreu I.V."/>
            <person name="Serafim T.D."/>
            <person name="Meneses C."/>
            <person name="Kamhawi S."/>
            <person name="Oliveira F."/>
            <person name="Valenzuela J.G."/>
        </authorList>
    </citation>
    <scope>NUCLEOTIDE SEQUENCE</scope>
    <source>
        <strain evidence="2">Jacobina</strain>
        <tissue evidence="2">Midgut</tissue>
    </source>
</reference>
<dbReference type="EMBL" id="AJWK01007354">
    <property type="status" value="NOT_ANNOTATED_CDS"/>
    <property type="molecule type" value="Genomic_DNA"/>
</dbReference>
<organism evidence="3 4">
    <name type="scientific">Lutzomyia longipalpis</name>
    <name type="common">Sand fly</name>
    <dbReference type="NCBI Taxonomy" id="7200"/>
    <lineage>
        <taxon>Eukaryota</taxon>
        <taxon>Metazoa</taxon>
        <taxon>Ecdysozoa</taxon>
        <taxon>Arthropoda</taxon>
        <taxon>Hexapoda</taxon>
        <taxon>Insecta</taxon>
        <taxon>Pterygota</taxon>
        <taxon>Neoptera</taxon>
        <taxon>Endopterygota</taxon>
        <taxon>Diptera</taxon>
        <taxon>Nematocera</taxon>
        <taxon>Psychodoidea</taxon>
        <taxon>Psychodidae</taxon>
        <taxon>Lutzomyia</taxon>
        <taxon>Lutzomyia</taxon>
    </lineage>
</organism>
<dbReference type="EMBL" id="GITU01011143">
    <property type="protein sequence ID" value="MBC1179846.1"/>
    <property type="molecule type" value="Transcribed_RNA"/>
</dbReference>
<evidence type="ECO:0000256" key="1">
    <source>
        <dbReference type="SAM" id="MobiDB-lite"/>
    </source>
</evidence>
<dbReference type="VEuPathDB" id="VectorBase:LLOJ002249"/>
<dbReference type="EMBL" id="AJWK01007353">
    <property type="status" value="NOT_ANNOTATED_CDS"/>
    <property type="molecule type" value="Genomic_DNA"/>
</dbReference>
<feature type="region of interest" description="Disordered" evidence="1">
    <location>
        <begin position="70"/>
        <end position="92"/>
    </location>
</feature>
<dbReference type="EnsemblMetazoa" id="LLOJ002249-RA">
    <property type="protein sequence ID" value="LLOJ002249-PA"/>
    <property type="gene ID" value="LLOJ002249"/>
</dbReference>
<reference evidence="3" key="3">
    <citation type="submission" date="2020-05" db="UniProtKB">
        <authorList>
            <consortium name="EnsemblMetazoa"/>
        </authorList>
    </citation>
    <scope>IDENTIFICATION</scope>
    <source>
        <strain evidence="3">Jacobina</strain>
    </source>
</reference>
<evidence type="ECO:0000313" key="2">
    <source>
        <dbReference type="EMBL" id="MBC1179846.1"/>
    </source>
</evidence>
<sequence>MLAMRRESDRPYGSSGSTGNSNNLVPNINNSYTTYPSSDTSCLGNTTGPSGAGLDEYVDILQVQQLLLDSTPPTGVSTGTTNTTSNTSKARPRVNLQKAAEYSSQVQAESPSRRVLLDYPSPYLYGNYHHTSPSEDLVALWFGGNGSVLFS</sequence>
<name>A0A1B0CD29_LUTLO</name>
<dbReference type="EMBL" id="AJWK01007352">
    <property type="status" value="NOT_ANNOTATED_CDS"/>
    <property type="molecule type" value="Genomic_DNA"/>
</dbReference>
<accession>A0A1B0CD29</accession>
<feature type="compositionally biased region" description="Low complexity" evidence="1">
    <location>
        <begin position="70"/>
        <end position="88"/>
    </location>
</feature>
<proteinExistence type="predicted"/>
<dbReference type="Proteomes" id="UP000092461">
    <property type="component" value="Unassembled WGS sequence"/>
</dbReference>
<reference evidence="4" key="1">
    <citation type="submission" date="2012-05" db="EMBL/GenBank/DDBJ databases">
        <title>Whole Genome Assembly of Lutzomyia longipalpis.</title>
        <authorList>
            <person name="Richards S."/>
            <person name="Qu C."/>
            <person name="Dillon R."/>
            <person name="Worley K."/>
            <person name="Scherer S."/>
            <person name="Batterton M."/>
            <person name="Taylor A."/>
            <person name="Hawes A."/>
            <person name="Hernandez B."/>
            <person name="Kovar C."/>
            <person name="Mandapat C."/>
            <person name="Pham C."/>
            <person name="Qu C."/>
            <person name="Jing C."/>
            <person name="Bess C."/>
            <person name="Bandaranaike D."/>
            <person name="Ngo D."/>
            <person name="Ongeri F."/>
            <person name="Arias F."/>
            <person name="Lara F."/>
            <person name="Weissenberger G."/>
            <person name="Kamau G."/>
            <person name="Han H."/>
            <person name="Shen H."/>
            <person name="Dinh H."/>
            <person name="Khalil I."/>
            <person name="Jones J."/>
            <person name="Shafer J."/>
            <person name="Jayaseelan J."/>
            <person name="Quiroz J."/>
            <person name="Blankenburg K."/>
            <person name="Nguyen L."/>
            <person name="Jackson L."/>
            <person name="Francisco L."/>
            <person name="Tang L.-Y."/>
            <person name="Pu L.-L."/>
            <person name="Perales L."/>
            <person name="Lorensuhewa L."/>
            <person name="Munidasa M."/>
            <person name="Coyle M."/>
            <person name="Taylor M."/>
            <person name="Puazo M."/>
            <person name="Firestine M."/>
            <person name="Scheel M."/>
            <person name="Javaid M."/>
            <person name="Wang M."/>
            <person name="Li M."/>
            <person name="Tabassum N."/>
            <person name="Saada N."/>
            <person name="Osuji N."/>
            <person name="Aqrawi P."/>
            <person name="Fu Q."/>
            <person name="Thornton R."/>
            <person name="Raj R."/>
            <person name="Goodspeed R."/>
            <person name="Mata R."/>
            <person name="Najjar R."/>
            <person name="Gubbala S."/>
            <person name="Lee S."/>
            <person name="Denson S."/>
            <person name="Patil S."/>
            <person name="Macmil S."/>
            <person name="Qi S."/>
            <person name="Matskevitch T."/>
            <person name="Palculict T."/>
            <person name="Mathew T."/>
            <person name="Vee V."/>
            <person name="Velamala V."/>
            <person name="Korchina V."/>
            <person name="Cai W."/>
            <person name="Liu W."/>
            <person name="Dai W."/>
            <person name="Zou X."/>
            <person name="Zhu Y."/>
            <person name="Zhang Y."/>
            <person name="Wu Y.-Q."/>
            <person name="Xin Y."/>
            <person name="Nazarath L."/>
            <person name="Kovar C."/>
            <person name="Han Y."/>
            <person name="Muzny D."/>
            <person name="Gibbs R."/>
        </authorList>
    </citation>
    <scope>NUCLEOTIDE SEQUENCE [LARGE SCALE GENOMIC DNA]</scope>
    <source>
        <strain evidence="4">Jacobina</strain>
    </source>
</reference>
<evidence type="ECO:0000313" key="3">
    <source>
        <dbReference type="EnsemblMetazoa" id="LLOJ002249-PA"/>
    </source>
</evidence>